<comment type="caution">
    <text evidence="2">The sequence shown here is derived from an EMBL/GenBank/DDBJ whole genome shotgun (WGS) entry which is preliminary data.</text>
</comment>
<reference evidence="2" key="1">
    <citation type="submission" date="2021-09" db="EMBL/GenBank/DDBJ databases">
        <authorList>
            <person name="Martin H S."/>
        </authorList>
    </citation>
    <scope>NUCLEOTIDE SEQUENCE</scope>
</reference>
<protein>
    <submittedName>
        <fullName evidence="2">(African queen) hypothetical protein</fullName>
    </submittedName>
</protein>
<feature type="compositionally biased region" description="Basic and acidic residues" evidence="1">
    <location>
        <begin position="1"/>
        <end position="18"/>
    </location>
</feature>
<gene>
    <name evidence="2" type="ORF">DCHRY22_LOCUS4889</name>
</gene>
<proteinExistence type="predicted"/>
<dbReference type="Proteomes" id="UP000789524">
    <property type="component" value="Unassembled WGS sequence"/>
</dbReference>
<dbReference type="AlphaFoldDB" id="A0A8J2QKT5"/>
<name>A0A8J2QKT5_9NEOP</name>
<keyword evidence="3" id="KW-1185">Reference proteome</keyword>
<organism evidence="2 3">
    <name type="scientific">Danaus chrysippus</name>
    <name type="common">African queen</name>
    <dbReference type="NCBI Taxonomy" id="151541"/>
    <lineage>
        <taxon>Eukaryota</taxon>
        <taxon>Metazoa</taxon>
        <taxon>Ecdysozoa</taxon>
        <taxon>Arthropoda</taxon>
        <taxon>Hexapoda</taxon>
        <taxon>Insecta</taxon>
        <taxon>Pterygota</taxon>
        <taxon>Neoptera</taxon>
        <taxon>Endopterygota</taxon>
        <taxon>Lepidoptera</taxon>
        <taxon>Glossata</taxon>
        <taxon>Ditrysia</taxon>
        <taxon>Papilionoidea</taxon>
        <taxon>Nymphalidae</taxon>
        <taxon>Danainae</taxon>
        <taxon>Danaini</taxon>
        <taxon>Danaina</taxon>
        <taxon>Danaus</taxon>
        <taxon>Anosia</taxon>
    </lineage>
</organism>
<evidence type="ECO:0000313" key="2">
    <source>
        <dbReference type="EMBL" id="CAG9563793.1"/>
    </source>
</evidence>
<dbReference type="OrthoDB" id="10497853at2759"/>
<dbReference type="EMBL" id="CAKASE010000050">
    <property type="protein sequence ID" value="CAG9563793.1"/>
    <property type="molecule type" value="Genomic_DNA"/>
</dbReference>
<sequence length="190" mass="21607">MKSPTKEIIQREGDEKNTDGALRGAGGLCHEYQASILTEEYTIRPRRDLIKCDFNRVPLMKQARARAPSREQIISRIARQRRNESADDRGTCSKRGTLRVPWSRGLLATREKEMQYNRSLLLDRDGRDVTIGIKMLEGRILIRTAASPVVFIAFAYLPKNIDNDIVVIVLPCGISKAFIHFQELHLDKGC</sequence>
<evidence type="ECO:0000313" key="3">
    <source>
        <dbReference type="Proteomes" id="UP000789524"/>
    </source>
</evidence>
<accession>A0A8J2QKT5</accession>
<feature type="region of interest" description="Disordered" evidence="1">
    <location>
        <begin position="1"/>
        <end position="21"/>
    </location>
</feature>
<evidence type="ECO:0000256" key="1">
    <source>
        <dbReference type="SAM" id="MobiDB-lite"/>
    </source>
</evidence>